<dbReference type="EMBL" id="KV875479">
    <property type="protein sequence ID" value="RZR70980.1"/>
    <property type="molecule type" value="Genomic_DNA"/>
</dbReference>
<dbReference type="AlphaFoldDB" id="A0A444FXF0"/>
<dbReference type="Proteomes" id="UP000290560">
    <property type="component" value="Unassembled WGS sequence"/>
</dbReference>
<proteinExistence type="predicted"/>
<gene>
    <name evidence="1" type="ORF">BHM03_00002581</name>
</gene>
<evidence type="ECO:0000313" key="1">
    <source>
        <dbReference type="EMBL" id="RZR70980.1"/>
    </source>
</evidence>
<organism evidence="1">
    <name type="scientific">Ensete ventricosum</name>
    <name type="common">Abyssinian banana</name>
    <name type="synonym">Musa ensete</name>
    <dbReference type="NCBI Taxonomy" id="4639"/>
    <lineage>
        <taxon>Eukaryota</taxon>
        <taxon>Viridiplantae</taxon>
        <taxon>Streptophyta</taxon>
        <taxon>Embryophyta</taxon>
        <taxon>Tracheophyta</taxon>
        <taxon>Spermatophyta</taxon>
        <taxon>Magnoliopsida</taxon>
        <taxon>Liliopsida</taxon>
        <taxon>Zingiberales</taxon>
        <taxon>Musaceae</taxon>
        <taxon>Ensete</taxon>
    </lineage>
</organism>
<protein>
    <submittedName>
        <fullName evidence="1">Uncharacterized protein</fullName>
    </submittedName>
</protein>
<sequence>MSVGRSIGPPQEIHHLQHVIRQPDLLRLDNLSSSLLRSQTTIRRHHHCCRSERDQHSWPQPSAPPLELHIPSLFTTLLKILPSVTPPGRSKRELRRLSPLRQPRFEVDVRGSRRPELEQEADIGFCEGLWLRIR</sequence>
<accession>A0A444FXF0</accession>
<reference evidence="1" key="1">
    <citation type="journal article" date="2018" name="Data Brief">
        <title>Genome sequence data from 17 accessions of Ensete ventricosum, a staple food crop for millions in Ethiopia.</title>
        <authorList>
            <person name="Yemataw Z."/>
            <person name="Muzemil S."/>
            <person name="Ambachew D."/>
            <person name="Tripathi L."/>
            <person name="Tesfaye K."/>
            <person name="Chala A."/>
            <person name="Farbos A."/>
            <person name="O'Neill P."/>
            <person name="Moore K."/>
            <person name="Grant M."/>
            <person name="Studholme D.J."/>
        </authorList>
    </citation>
    <scope>NUCLEOTIDE SEQUENCE [LARGE SCALE GENOMIC DNA]</scope>
    <source>
        <tissue evidence="1">Leaf</tissue>
    </source>
</reference>
<name>A0A444FXF0_ENSVE</name>